<keyword evidence="6" id="KW-0906">Nuclear pore complex</keyword>
<evidence type="ECO:0000256" key="6">
    <source>
        <dbReference type="ARBA" id="ARBA00023132"/>
    </source>
</evidence>
<sequence length="421" mass="44896">MSGFSFGGAPSTTTTTTGNFAFAPKTAAAPTFGAPSTSGTFGSPAPAFGTTNTAMSSFGFGGQTPIASAAPNFNFGTLATAATTTASALQQQPTNTTTASTFGLGATNFSFGKPATATTLASINFGTTTTTSLGSGLFAKAATTTTPATTTTTTPFVGLGGIDFSSTQPKAGDCIQDIIKIKETQVPDEIAKTVDDLKSYIKIQKTLSSDIGRTSTSKLTNVSSEIINFKWVLPEMSNAVESNYNLIKLLRKETSRTIQSVEMAQRTQDTPVGLQFENNAPFQFFESLVMKYEQDLIAFREQIALIERHMHSLMNPEIITPDDIKSCFRHINGSFISLAGRLHQLHEKIEEQKEQYLNLRKYRLRDNSDVFAKLDDPETAVDTTRITAGPTPFSNISAISSFGKSFNNSAAAATTATQSAK</sequence>
<evidence type="ECO:0000256" key="5">
    <source>
        <dbReference type="ARBA" id="ARBA00023010"/>
    </source>
</evidence>
<dbReference type="Gene3D" id="6.10.140.1350">
    <property type="match status" value="1"/>
</dbReference>
<keyword evidence="7" id="KW-0539">Nucleus</keyword>
<dbReference type="EnsemblMetazoa" id="GBRI031829-RA">
    <property type="protein sequence ID" value="GBRI031829-PA"/>
    <property type="gene ID" value="GBRI031829"/>
</dbReference>
<dbReference type="PANTHER" id="PTHR13437:SF2">
    <property type="entry name" value="NUCLEOPORIN P58_P45"/>
    <property type="match status" value="1"/>
</dbReference>
<evidence type="ECO:0000313" key="8">
    <source>
        <dbReference type="EnsemblMetazoa" id="GBRI031829-PA"/>
    </source>
</evidence>
<evidence type="ECO:0000256" key="2">
    <source>
        <dbReference type="ARBA" id="ARBA00022448"/>
    </source>
</evidence>
<reference evidence="9" key="1">
    <citation type="submission" date="2014-03" db="EMBL/GenBank/DDBJ databases">
        <authorList>
            <person name="Aksoy S."/>
            <person name="Warren W."/>
            <person name="Wilson R.K."/>
        </authorList>
    </citation>
    <scope>NUCLEOTIDE SEQUENCE [LARGE SCALE GENOMIC DNA]</scope>
    <source>
        <strain evidence="9">IAEA</strain>
    </source>
</reference>
<evidence type="ECO:0000256" key="4">
    <source>
        <dbReference type="ARBA" id="ARBA00022927"/>
    </source>
</evidence>
<protein>
    <submittedName>
        <fullName evidence="8">Uncharacterized protein</fullName>
    </submittedName>
</protein>
<evidence type="ECO:0000256" key="7">
    <source>
        <dbReference type="ARBA" id="ARBA00023242"/>
    </source>
</evidence>
<dbReference type="GO" id="GO:0017056">
    <property type="term" value="F:structural constituent of nuclear pore"/>
    <property type="evidence" value="ECO:0007669"/>
    <property type="project" value="InterPro"/>
</dbReference>
<keyword evidence="3" id="KW-0509">mRNA transport</keyword>
<dbReference type="GO" id="GO:0015031">
    <property type="term" value="P:protein transport"/>
    <property type="evidence" value="ECO:0007669"/>
    <property type="project" value="UniProtKB-KW"/>
</dbReference>
<dbReference type="PANTHER" id="PTHR13437">
    <property type="entry name" value="NUCLEOPORIN P58/P45 NUCLEOPORIN-LIKE PROTEIN 1"/>
    <property type="match status" value="1"/>
</dbReference>
<dbReference type="GO" id="GO:0008139">
    <property type="term" value="F:nuclear localization sequence binding"/>
    <property type="evidence" value="ECO:0007669"/>
    <property type="project" value="InterPro"/>
</dbReference>
<comment type="subcellular location">
    <subcellularLocation>
        <location evidence="1">Nucleus</location>
        <location evidence="1">Nuclear pore complex</location>
    </subcellularLocation>
</comment>
<name>A0A1A9WTX7_9MUSC</name>
<evidence type="ECO:0000256" key="3">
    <source>
        <dbReference type="ARBA" id="ARBA00022816"/>
    </source>
</evidence>
<keyword evidence="9" id="KW-1185">Reference proteome</keyword>
<accession>A0A1A9WTX7</accession>
<evidence type="ECO:0000256" key="1">
    <source>
        <dbReference type="ARBA" id="ARBA00004567"/>
    </source>
</evidence>
<evidence type="ECO:0000313" key="9">
    <source>
        <dbReference type="Proteomes" id="UP000091820"/>
    </source>
</evidence>
<dbReference type="VEuPathDB" id="VectorBase:GBRI031829"/>
<keyword evidence="2" id="KW-0813">Transport</keyword>
<reference evidence="8" key="2">
    <citation type="submission" date="2020-05" db="UniProtKB">
        <authorList>
            <consortium name="EnsemblMetazoa"/>
        </authorList>
    </citation>
    <scope>IDENTIFICATION</scope>
    <source>
        <strain evidence="8">IAEA</strain>
    </source>
</reference>
<dbReference type="InterPro" id="IPR024882">
    <property type="entry name" value="NUP58/p45/49"/>
</dbReference>
<dbReference type="STRING" id="37001.A0A1A9WTX7"/>
<proteinExistence type="predicted"/>
<keyword evidence="4" id="KW-0653">Protein transport</keyword>
<dbReference type="AlphaFoldDB" id="A0A1A9WTX7"/>
<dbReference type="Proteomes" id="UP000091820">
    <property type="component" value="Unassembled WGS sequence"/>
</dbReference>
<dbReference type="GO" id="GO:0051028">
    <property type="term" value="P:mRNA transport"/>
    <property type="evidence" value="ECO:0007669"/>
    <property type="project" value="UniProtKB-KW"/>
</dbReference>
<dbReference type="GO" id="GO:0005643">
    <property type="term" value="C:nuclear pore"/>
    <property type="evidence" value="ECO:0007669"/>
    <property type="project" value="UniProtKB-SubCell"/>
</dbReference>
<keyword evidence="5" id="KW-0811">Translocation</keyword>
<organism evidence="8 9">
    <name type="scientific">Glossina brevipalpis</name>
    <dbReference type="NCBI Taxonomy" id="37001"/>
    <lineage>
        <taxon>Eukaryota</taxon>
        <taxon>Metazoa</taxon>
        <taxon>Ecdysozoa</taxon>
        <taxon>Arthropoda</taxon>
        <taxon>Hexapoda</taxon>
        <taxon>Insecta</taxon>
        <taxon>Pterygota</taxon>
        <taxon>Neoptera</taxon>
        <taxon>Endopterygota</taxon>
        <taxon>Diptera</taxon>
        <taxon>Brachycera</taxon>
        <taxon>Muscomorpha</taxon>
        <taxon>Hippoboscoidea</taxon>
        <taxon>Glossinidae</taxon>
        <taxon>Glossina</taxon>
    </lineage>
</organism>
<dbReference type="Pfam" id="PF15967">
    <property type="entry name" value="Nucleoporin_FG2"/>
    <property type="match status" value="1"/>
</dbReference>